<proteinExistence type="predicted"/>
<dbReference type="EMBL" id="JACEEZ010018854">
    <property type="protein sequence ID" value="KAG0716462.1"/>
    <property type="molecule type" value="Genomic_DNA"/>
</dbReference>
<keyword evidence="2" id="KW-1185">Reference proteome</keyword>
<accession>A0A8J5CQR8</accession>
<reference evidence="1" key="1">
    <citation type="submission" date="2020-07" db="EMBL/GenBank/DDBJ databases">
        <title>The High-quality genome of the commercially important snow crab, Chionoecetes opilio.</title>
        <authorList>
            <person name="Jeong J.-H."/>
            <person name="Ryu S."/>
        </authorList>
    </citation>
    <scope>NUCLEOTIDE SEQUENCE</scope>
    <source>
        <strain evidence="1">MADBK_172401_WGS</strain>
        <tissue evidence="1">Digestive gland</tissue>
    </source>
</reference>
<evidence type="ECO:0000313" key="1">
    <source>
        <dbReference type="EMBL" id="KAG0716462.1"/>
    </source>
</evidence>
<organism evidence="1 2">
    <name type="scientific">Chionoecetes opilio</name>
    <name type="common">Atlantic snow crab</name>
    <name type="synonym">Cancer opilio</name>
    <dbReference type="NCBI Taxonomy" id="41210"/>
    <lineage>
        <taxon>Eukaryota</taxon>
        <taxon>Metazoa</taxon>
        <taxon>Ecdysozoa</taxon>
        <taxon>Arthropoda</taxon>
        <taxon>Crustacea</taxon>
        <taxon>Multicrustacea</taxon>
        <taxon>Malacostraca</taxon>
        <taxon>Eumalacostraca</taxon>
        <taxon>Eucarida</taxon>
        <taxon>Decapoda</taxon>
        <taxon>Pleocyemata</taxon>
        <taxon>Brachyura</taxon>
        <taxon>Eubrachyura</taxon>
        <taxon>Majoidea</taxon>
        <taxon>Majidae</taxon>
        <taxon>Chionoecetes</taxon>
    </lineage>
</organism>
<evidence type="ECO:0000313" key="2">
    <source>
        <dbReference type="Proteomes" id="UP000770661"/>
    </source>
</evidence>
<dbReference type="AlphaFoldDB" id="A0A8J5CQR8"/>
<name>A0A8J5CQR8_CHIOP</name>
<protein>
    <submittedName>
        <fullName evidence="1">Uncharacterized protein</fullName>
    </submittedName>
</protein>
<sequence length="123" mass="14184">MPVFEAVRSKQKGDVFALTARLSTHFKTTASHVSASRIRACRVPKKETRRHLPCEEGRDVGSPYRQRGTGGMFRPKCRTKPLRYILLRKFHDSRGCFSPLIRARWTVLFETAILPMSIPRLEQ</sequence>
<comment type="caution">
    <text evidence="1">The sequence shown here is derived from an EMBL/GenBank/DDBJ whole genome shotgun (WGS) entry which is preliminary data.</text>
</comment>
<gene>
    <name evidence="1" type="ORF">GWK47_009656</name>
</gene>
<dbReference type="Proteomes" id="UP000770661">
    <property type="component" value="Unassembled WGS sequence"/>
</dbReference>